<reference evidence="2" key="1">
    <citation type="journal article" date="2019" name="Int. J. Syst. Evol. Microbiol.">
        <title>The Global Catalogue of Microorganisms (GCM) 10K type strain sequencing project: providing services to taxonomists for standard genome sequencing and annotation.</title>
        <authorList>
            <consortium name="The Broad Institute Genomics Platform"/>
            <consortium name="The Broad Institute Genome Sequencing Center for Infectious Disease"/>
            <person name="Wu L."/>
            <person name="Ma J."/>
        </authorList>
    </citation>
    <scope>NUCLEOTIDE SEQUENCE [LARGE SCALE GENOMIC DNA]</scope>
    <source>
        <strain evidence="2">CCUG 50349</strain>
    </source>
</reference>
<protein>
    <recommendedName>
        <fullName evidence="3">Lipocalin-like domain-containing protein</fullName>
    </recommendedName>
</protein>
<proteinExistence type="predicted"/>
<evidence type="ECO:0000313" key="1">
    <source>
        <dbReference type="EMBL" id="MFC4739614.1"/>
    </source>
</evidence>
<name>A0ABV9P5V1_9FLAO</name>
<keyword evidence="2" id="KW-1185">Reference proteome</keyword>
<gene>
    <name evidence="1" type="ORF">ACFO3U_06365</name>
</gene>
<dbReference type="RefSeq" id="WP_379739387.1">
    <property type="nucleotide sequence ID" value="NZ_JBHSGW010000004.1"/>
</dbReference>
<sequence length="342" mass="37934">MKNIILLILVSIFIFSCQTEESEIIQDNNENLTASSPLLSLVGRVSQNATSQDNVLDNSSCFAVQLPVVVIVNNQQITVSTSTDYQIVQDAIDAFSNDDDIVNFNYPITIVYQNFSTQVILNSNAFDDVLDDCGEDDDFDEIDCISINYPIVINVYNSNNQLANTVTILNDVQLYNFIENLDSSDLIAINYPISLQNSNGQTIVIDSNNELENFIEDAIDDCDNSSGGSGGTTTLANIITNGTWYISYYFDDVDETSNYNGYNFTFNSNGTSIAIKNSTSINGTWSNYIDSGQEKLELVFDGLTLDELEDDWRIIEFSSNIIKLKDVSGGNGGTDYLYFTKN</sequence>
<evidence type="ECO:0008006" key="3">
    <source>
        <dbReference type="Google" id="ProtNLM"/>
    </source>
</evidence>
<organism evidence="1 2">
    <name type="scientific">Flavobacterium ponti</name>
    <dbReference type="NCBI Taxonomy" id="665133"/>
    <lineage>
        <taxon>Bacteria</taxon>
        <taxon>Pseudomonadati</taxon>
        <taxon>Bacteroidota</taxon>
        <taxon>Flavobacteriia</taxon>
        <taxon>Flavobacteriales</taxon>
        <taxon>Flavobacteriaceae</taxon>
        <taxon>Flavobacterium</taxon>
    </lineage>
</organism>
<comment type="caution">
    <text evidence="1">The sequence shown here is derived from an EMBL/GenBank/DDBJ whole genome shotgun (WGS) entry which is preliminary data.</text>
</comment>
<evidence type="ECO:0000313" key="2">
    <source>
        <dbReference type="Proteomes" id="UP001595885"/>
    </source>
</evidence>
<accession>A0ABV9P5V1</accession>
<dbReference type="EMBL" id="JBHSGW010000004">
    <property type="protein sequence ID" value="MFC4739614.1"/>
    <property type="molecule type" value="Genomic_DNA"/>
</dbReference>
<dbReference type="Proteomes" id="UP001595885">
    <property type="component" value="Unassembled WGS sequence"/>
</dbReference>
<dbReference type="PROSITE" id="PS51257">
    <property type="entry name" value="PROKAR_LIPOPROTEIN"/>
    <property type="match status" value="1"/>
</dbReference>